<dbReference type="InterPro" id="IPR052892">
    <property type="entry name" value="NA-targeting_endonuclease"/>
</dbReference>
<dbReference type="Pfam" id="PF01844">
    <property type="entry name" value="HNH"/>
    <property type="match status" value="1"/>
</dbReference>
<dbReference type="PANTHER" id="PTHR33877:SF1">
    <property type="entry name" value="TYPE IV METHYL-DIRECTED RESTRICTION ENZYME ECOKMCRA"/>
    <property type="match status" value="1"/>
</dbReference>
<comment type="caution">
    <text evidence="2">The sequence shown here is derived from an EMBL/GenBank/DDBJ whole genome shotgun (WGS) entry which is preliminary data.</text>
</comment>
<proteinExistence type="predicted"/>
<accession>A0ABD7QKM9</accession>
<name>A0ABD7QKM9_RAOOR</name>
<dbReference type="CDD" id="cd00085">
    <property type="entry name" value="HNHc"/>
    <property type="match status" value="1"/>
</dbReference>
<dbReference type="InterPro" id="IPR003615">
    <property type="entry name" value="HNH_nuc"/>
</dbReference>
<reference evidence="2 3" key="1">
    <citation type="submission" date="2019-03" db="EMBL/GenBank/DDBJ databases">
        <title>Genomic analyses of the natural microbiome of Caenorhabditis elegans.</title>
        <authorList>
            <person name="Samuel B."/>
        </authorList>
    </citation>
    <scope>NUCLEOTIDE SEQUENCE [LARGE SCALE GENOMIC DNA]</scope>
    <source>
        <strain evidence="2 3">JUb54</strain>
    </source>
</reference>
<dbReference type="InterPro" id="IPR002711">
    <property type="entry name" value="HNH"/>
</dbReference>
<feature type="domain" description="HNH nuclease" evidence="1">
    <location>
        <begin position="196"/>
        <end position="255"/>
    </location>
</feature>
<dbReference type="Gene3D" id="1.10.30.50">
    <property type="match status" value="1"/>
</dbReference>
<gene>
    <name evidence="2" type="ORF">EC841_103206</name>
</gene>
<dbReference type="PANTHER" id="PTHR33877">
    <property type="entry name" value="SLL1193 PROTEIN"/>
    <property type="match status" value="1"/>
</dbReference>
<sequence length="279" mass="31564">MYILDRNGLELNAECQVGEEDGVFGLILESWGPAQRNKDYNIALEYIIERLIESGQQQVIVYLASMPSRKNIPFIAERRIHPNTHFNLTDASPSETRQELCRFQTHFSRTGKKSTPSASGNRSKRIMINVPNINSADFWEQIIHGNPLVLLEPTDDDHILSNRVNKLVKTTLSIPKGYEIPISAERVQKVYFRDPAVKAWVLQKSKGICEHCGKSAPFSINGGHPYLEVHHVIPLSASGADTISNCVALCPNCHRAFHYSECAQELIESLYLNIERLRR</sequence>
<evidence type="ECO:0000313" key="2">
    <source>
        <dbReference type="EMBL" id="TCQ74029.1"/>
    </source>
</evidence>
<dbReference type="Proteomes" id="UP000295263">
    <property type="component" value="Unassembled WGS sequence"/>
</dbReference>
<dbReference type="RefSeq" id="WP_132512034.1">
    <property type="nucleotide sequence ID" value="NZ_SLYQ01000003.1"/>
</dbReference>
<evidence type="ECO:0000313" key="3">
    <source>
        <dbReference type="Proteomes" id="UP000295263"/>
    </source>
</evidence>
<dbReference type="EMBL" id="SLYQ01000003">
    <property type="protein sequence ID" value="TCQ74029.1"/>
    <property type="molecule type" value="Genomic_DNA"/>
</dbReference>
<protein>
    <submittedName>
        <fullName evidence="2">5-methylcytosine-specific restriction protein A</fullName>
    </submittedName>
</protein>
<dbReference type="AlphaFoldDB" id="A0ABD7QKM9"/>
<dbReference type="SMART" id="SM00507">
    <property type="entry name" value="HNHc"/>
    <property type="match status" value="1"/>
</dbReference>
<evidence type="ECO:0000259" key="1">
    <source>
        <dbReference type="SMART" id="SM00507"/>
    </source>
</evidence>
<organism evidence="2 3">
    <name type="scientific">Raoultella ornithinolytica</name>
    <name type="common">Klebsiella ornithinolytica</name>
    <dbReference type="NCBI Taxonomy" id="54291"/>
    <lineage>
        <taxon>Bacteria</taxon>
        <taxon>Pseudomonadati</taxon>
        <taxon>Pseudomonadota</taxon>
        <taxon>Gammaproteobacteria</taxon>
        <taxon>Enterobacterales</taxon>
        <taxon>Enterobacteriaceae</taxon>
        <taxon>Klebsiella/Raoultella group</taxon>
        <taxon>Raoultella</taxon>
    </lineage>
</organism>